<gene>
    <name evidence="5" type="ORF">SAMN05216375_10540</name>
    <name evidence="4" type="ORF">TR210_1110</name>
</gene>
<dbReference type="AlphaFoldDB" id="A0A143YKV4"/>
<dbReference type="STRING" id="640938.TR210_1110"/>
<dbReference type="InterPro" id="IPR036866">
    <property type="entry name" value="RibonucZ/Hydroxyglut_hydro"/>
</dbReference>
<dbReference type="PROSITE" id="PS50110">
    <property type="entry name" value="RESPONSE_REGULATORY"/>
    <property type="match status" value="1"/>
</dbReference>
<evidence type="ECO:0000259" key="2">
    <source>
        <dbReference type="PROSITE" id="PS50110"/>
    </source>
</evidence>
<evidence type="ECO:0000313" key="7">
    <source>
        <dbReference type="Proteomes" id="UP000199280"/>
    </source>
</evidence>
<dbReference type="InterPro" id="IPR001789">
    <property type="entry name" value="Sig_transdc_resp-reg_receiver"/>
</dbReference>
<evidence type="ECO:0000313" key="5">
    <source>
        <dbReference type="EMBL" id="SEI92372.1"/>
    </source>
</evidence>
<keyword evidence="7" id="KW-1185">Reference proteome</keyword>
<dbReference type="InterPro" id="IPR029787">
    <property type="entry name" value="Nucleotide_cyclase"/>
</dbReference>
<dbReference type="OrthoDB" id="9768433at2"/>
<dbReference type="EMBL" id="FJNB01000006">
    <property type="protein sequence ID" value="CZQ93099.1"/>
    <property type="molecule type" value="Genomic_DNA"/>
</dbReference>
<dbReference type="InterPro" id="IPR045761">
    <property type="entry name" value="ODP_dom"/>
</dbReference>
<name>A0A143YKV4_9LACT</name>
<dbReference type="InterPro" id="IPR000160">
    <property type="entry name" value="GGDEF_dom"/>
</dbReference>
<dbReference type="Pfam" id="PF00072">
    <property type="entry name" value="Response_reg"/>
    <property type="match status" value="1"/>
</dbReference>
<dbReference type="PANTHER" id="PTHR43041">
    <property type="entry name" value="HYDROLASE, METALLO-BETA-LACTAMASE SUPERFAMILY"/>
    <property type="match status" value="1"/>
</dbReference>
<dbReference type="SMART" id="SM00448">
    <property type="entry name" value="REC"/>
    <property type="match status" value="1"/>
</dbReference>
<organism evidence="4 6">
    <name type="scientific">Trichococcus ilyis</name>
    <dbReference type="NCBI Taxonomy" id="640938"/>
    <lineage>
        <taxon>Bacteria</taxon>
        <taxon>Bacillati</taxon>
        <taxon>Bacillota</taxon>
        <taxon>Bacilli</taxon>
        <taxon>Lactobacillales</taxon>
        <taxon>Carnobacteriaceae</taxon>
        <taxon>Trichococcus</taxon>
    </lineage>
</organism>
<dbReference type="Proteomes" id="UP000076878">
    <property type="component" value="Unassembled WGS sequence"/>
</dbReference>
<dbReference type="Gene3D" id="3.30.70.270">
    <property type="match status" value="1"/>
</dbReference>
<accession>A0A143YKV4</accession>
<dbReference type="PROSITE" id="PS50887">
    <property type="entry name" value="GGDEF"/>
    <property type="match status" value="1"/>
</dbReference>
<dbReference type="Pfam" id="PF00990">
    <property type="entry name" value="GGDEF"/>
    <property type="match status" value="1"/>
</dbReference>
<comment type="caution">
    <text evidence="1">Lacks conserved residue(s) required for the propagation of feature annotation.</text>
</comment>
<feature type="domain" description="GGDEF" evidence="3">
    <location>
        <begin position="388"/>
        <end position="523"/>
    </location>
</feature>
<dbReference type="PANTHER" id="PTHR43041:SF1">
    <property type="entry name" value="METALLO-BETA-LACTAMASE DOMAIN-CONTAINING PROTEIN"/>
    <property type="match status" value="1"/>
</dbReference>
<evidence type="ECO:0000313" key="6">
    <source>
        <dbReference type="Proteomes" id="UP000076878"/>
    </source>
</evidence>
<dbReference type="CDD" id="cd00156">
    <property type="entry name" value="REC"/>
    <property type="match status" value="1"/>
</dbReference>
<evidence type="ECO:0000256" key="1">
    <source>
        <dbReference type="PROSITE-ProRule" id="PRU00169"/>
    </source>
</evidence>
<reference evidence="5 7" key="2">
    <citation type="submission" date="2016-10" db="EMBL/GenBank/DDBJ databases">
        <authorList>
            <person name="Varghese N."/>
            <person name="Submissions S."/>
        </authorList>
    </citation>
    <scope>NUCLEOTIDE SEQUENCE [LARGE SCALE GENOMIC DNA]</scope>
    <source>
        <strain evidence="5 7">DSM 22150</strain>
    </source>
</reference>
<dbReference type="EMBL" id="FNYT01000005">
    <property type="protein sequence ID" value="SEI92372.1"/>
    <property type="molecule type" value="Genomic_DNA"/>
</dbReference>
<feature type="domain" description="Response regulatory" evidence="2">
    <location>
        <begin position="533"/>
        <end position="649"/>
    </location>
</feature>
<dbReference type="InterPro" id="IPR011006">
    <property type="entry name" value="CheY-like_superfamily"/>
</dbReference>
<dbReference type="SMART" id="SM00267">
    <property type="entry name" value="GGDEF"/>
    <property type="match status" value="1"/>
</dbReference>
<protein>
    <submittedName>
        <fullName evidence="5">Diguanylate cyclase, GGDEF domain</fullName>
    </submittedName>
    <submittedName>
        <fullName evidence="4">Nucleotide cyclase</fullName>
    </submittedName>
</protein>
<dbReference type="SUPFAM" id="SSF52172">
    <property type="entry name" value="CheY-like"/>
    <property type="match status" value="1"/>
</dbReference>
<dbReference type="GO" id="GO:0000160">
    <property type="term" value="P:phosphorelay signal transduction system"/>
    <property type="evidence" value="ECO:0007669"/>
    <property type="project" value="InterPro"/>
</dbReference>
<dbReference type="Proteomes" id="UP000199280">
    <property type="component" value="Unassembled WGS sequence"/>
</dbReference>
<dbReference type="SUPFAM" id="SSF55073">
    <property type="entry name" value="Nucleotide cyclase"/>
    <property type="match status" value="1"/>
</dbReference>
<dbReference type="Gene3D" id="3.40.50.2300">
    <property type="match status" value="1"/>
</dbReference>
<evidence type="ECO:0000259" key="3">
    <source>
        <dbReference type="PROSITE" id="PS50887"/>
    </source>
</evidence>
<reference evidence="4 6" key="1">
    <citation type="submission" date="2016-02" db="EMBL/GenBank/DDBJ databases">
        <authorList>
            <person name="Wen L."/>
            <person name="He K."/>
            <person name="Yang H."/>
        </authorList>
    </citation>
    <scope>NUCLEOTIDE SEQUENCE [LARGE SCALE GENOMIC DNA]</scope>
    <source>
        <strain evidence="4">Trichococcus_R210</strain>
    </source>
</reference>
<sequence>MGNRLADRMITEGFYPVGENSDCNAYLLMENGNGILIDPGPVAGFEAGFEDVLKIIPLERITHVIVQHPGPECCASLPLWEQKGLQAVVVTHGVTARGLRHFGVTSDVYLLDEEGYELILPSGRKLQFFVPPYIFLSGIVITYDERTSTLFSGNLFTPFMKRQQESLVEEGHEGQYLPYGEWMHSLMNKLLRSDINRLAPRTGKIVDEEIESFIGTLREWNYGSGSEPKLSASKRYLLACNRVVQKLYTMYEPAAIRAVLERQGAVLDEESGLIQEYAASGVEAWNKLFEVIFREKGLAILEVLEPLTQAIRQEYAIPVPEIIHSKLLKRDRKIKEINDKYRKLEAFNKNLVASMEKIQDKFIRCPITGLFNEMFFLDYMKNAYGDFPNGALCLIDIDNLADIRLEYGTRYRDETLKNLAYLLKRDKGEKHRVFKLQDALFACFIPDSEKTKAIAAAEQIRKTTAQSNLFRERITLSIGMVFFEEVTAALDKPESISEFVQNTAYSRLQIAKLTGNSVCSETKVSPNADAVKNVLLVDEDELTLDLLKRALEKEGFSVHTAKDGLEALALTKKERISLIISELLLPKMDGLLLKESLSFYSERSRIPYILMSHQKDKATVERAFDLQVRHYLKKPFMFTELIGITKNILRGSD</sequence>
<proteinExistence type="predicted"/>
<dbReference type="SUPFAM" id="SSF56281">
    <property type="entry name" value="Metallo-hydrolase/oxidoreductase"/>
    <property type="match status" value="1"/>
</dbReference>
<dbReference type="Pfam" id="PF19583">
    <property type="entry name" value="ODP"/>
    <property type="match status" value="1"/>
</dbReference>
<dbReference type="RefSeq" id="WP_068622394.1">
    <property type="nucleotide sequence ID" value="NZ_FJNB01000006.1"/>
</dbReference>
<dbReference type="Gene3D" id="3.60.15.10">
    <property type="entry name" value="Ribonuclease Z/Hydroxyacylglutathione hydrolase-like"/>
    <property type="match status" value="1"/>
</dbReference>
<evidence type="ECO:0000313" key="4">
    <source>
        <dbReference type="EMBL" id="CZQ93099.1"/>
    </source>
</evidence>
<dbReference type="InterPro" id="IPR043128">
    <property type="entry name" value="Rev_trsase/Diguanyl_cyclase"/>
</dbReference>